<name>A0AAD7VW35_9ASCO</name>
<feature type="region of interest" description="Disordered" evidence="6">
    <location>
        <begin position="1"/>
        <end position="30"/>
    </location>
</feature>
<comment type="caution">
    <text evidence="7">The sequence shown here is derived from an EMBL/GenBank/DDBJ whole genome shotgun (WGS) entry which is preliminary data.</text>
</comment>
<gene>
    <name evidence="7" type="ORF">POJ06DRAFT_279349</name>
</gene>
<keyword evidence="2" id="KW-0862">Zinc</keyword>
<dbReference type="RefSeq" id="XP_056047049.1">
    <property type="nucleotide sequence ID" value="XM_056189807.1"/>
</dbReference>
<keyword evidence="1" id="KW-0479">Metal-binding</keyword>
<feature type="compositionally biased region" description="Polar residues" evidence="6">
    <location>
        <begin position="9"/>
        <end position="22"/>
    </location>
</feature>
<dbReference type="PANTHER" id="PTHR47660:SF3">
    <property type="entry name" value="FINGER DOMAIN PROTEIN, PUTATIVE (AFU_ORTHOLOGUE AFUA_4G03310)-RELATED"/>
    <property type="match status" value="1"/>
</dbReference>
<evidence type="ECO:0000256" key="6">
    <source>
        <dbReference type="SAM" id="MobiDB-lite"/>
    </source>
</evidence>
<evidence type="ECO:0000256" key="3">
    <source>
        <dbReference type="ARBA" id="ARBA00023015"/>
    </source>
</evidence>
<dbReference type="EMBL" id="JARPMG010000001">
    <property type="protein sequence ID" value="KAJ8103599.1"/>
    <property type="molecule type" value="Genomic_DNA"/>
</dbReference>
<keyword evidence="4" id="KW-0804">Transcription</keyword>
<evidence type="ECO:0000313" key="8">
    <source>
        <dbReference type="Proteomes" id="UP001217417"/>
    </source>
</evidence>
<keyword evidence="3" id="KW-0805">Transcription regulation</keyword>
<keyword evidence="8" id="KW-1185">Reference proteome</keyword>
<accession>A0AAD7VW35</accession>
<proteinExistence type="predicted"/>
<dbReference type="Proteomes" id="UP001217417">
    <property type="component" value="Unassembled WGS sequence"/>
</dbReference>
<evidence type="ECO:0000256" key="2">
    <source>
        <dbReference type="ARBA" id="ARBA00022833"/>
    </source>
</evidence>
<evidence type="ECO:0008006" key="9">
    <source>
        <dbReference type="Google" id="ProtNLM"/>
    </source>
</evidence>
<protein>
    <recommendedName>
        <fullName evidence="9">Zn(2)-C6 fungal-type domain-containing protein</fullName>
    </recommendedName>
</protein>
<reference evidence="7" key="1">
    <citation type="submission" date="2023-03" db="EMBL/GenBank/DDBJ databases">
        <title>Near-Complete genome sequence of Lipomyces tetrasporous NRRL Y-64009, an oleaginous yeast capable of growing on lignocellulosic hydrolysates.</title>
        <authorList>
            <consortium name="Lawrence Berkeley National Laboratory"/>
            <person name="Jagtap S.S."/>
            <person name="Liu J.-J."/>
            <person name="Walukiewicz H.E."/>
            <person name="Pangilinan J."/>
            <person name="Lipzen A."/>
            <person name="Ahrendt S."/>
            <person name="Koriabine M."/>
            <person name="Cobaugh K."/>
            <person name="Salamov A."/>
            <person name="Yoshinaga Y."/>
            <person name="Ng V."/>
            <person name="Daum C."/>
            <person name="Grigoriev I.V."/>
            <person name="Slininger P.J."/>
            <person name="Dien B.S."/>
            <person name="Jin Y.-S."/>
            <person name="Rao C.V."/>
        </authorList>
    </citation>
    <scope>NUCLEOTIDE SEQUENCE</scope>
    <source>
        <strain evidence="7">NRRL Y-64009</strain>
    </source>
</reference>
<dbReference type="GO" id="GO:0046872">
    <property type="term" value="F:metal ion binding"/>
    <property type="evidence" value="ECO:0007669"/>
    <property type="project" value="UniProtKB-KW"/>
</dbReference>
<evidence type="ECO:0000313" key="7">
    <source>
        <dbReference type="EMBL" id="KAJ8103599.1"/>
    </source>
</evidence>
<sequence>MPGAAMNSRVPTGGSNAESAGRTSDKSSLIRHLKKCTQPQGPSLRQISCSQCSVAKTRCDLQRPGCCRCLYATSFSKHEASHEIIAGVSTSAEEYQTSSLIDLLLAGTDQLTNPHQAYPDTTTAVTRSSAVTTLDDSDGTHATKQWMLSLWPSETPNSALAKHSMEFLFRVLRTWPRMMADEIQLPPLIHTTHFSNKALPLPLANCFTLAKMWMGNDTERRKSFKPQLLKRRNVFSTEYTEPTLVIYTIMLLFPSRSTTSRVVYHVARAGLVLQEERDHVRPSWQAWINVTSKRRAVLSLCLLRWSYSVWNCIPSFDCKELGFMPASAAKWLWQASTREQWETLYNRWLARWDDSGYLQGELAGIDPGVMMDRRSEMWLEETDEFGITMMSIGKPPSAQL</sequence>
<evidence type="ECO:0000256" key="1">
    <source>
        <dbReference type="ARBA" id="ARBA00022723"/>
    </source>
</evidence>
<dbReference type="AlphaFoldDB" id="A0AAD7VW35"/>
<keyword evidence="5" id="KW-0539">Nucleus</keyword>
<organism evidence="7 8">
    <name type="scientific">Lipomyces tetrasporus</name>
    <dbReference type="NCBI Taxonomy" id="54092"/>
    <lineage>
        <taxon>Eukaryota</taxon>
        <taxon>Fungi</taxon>
        <taxon>Dikarya</taxon>
        <taxon>Ascomycota</taxon>
        <taxon>Saccharomycotina</taxon>
        <taxon>Lipomycetes</taxon>
        <taxon>Lipomycetales</taxon>
        <taxon>Lipomycetaceae</taxon>
        <taxon>Lipomyces</taxon>
    </lineage>
</organism>
<evidence type="ECO:0000256" key="4">
    <source>
        <dbReference type="ARBA" id="ARBA00023163"/>
    </source>
</evidence>
<evidence type="ECO:0000256" key="5">
    <source>
        <dbReference type="ARBA" id="ARBA00023242"/>
    </source>
</evidence>
<dbReference type="PANTHER" id="PTHR47660">
    <property type="entry name" value="TRANSCRIPTION FACTOR WITH C2H2 AND ZN(2)-CYS(6) DNA BINDING DOMAIN (EUROFUNG)-RELATED-RELATED"/>
    <property type="match status" value="1"/>
</dbReference>
<dbReference type="GeneID" id="80884973"/>